<dbReference type="Gene3D" id="3.20.20.30">
    <property type="entry name" value="Luciferase-like domain"/>
    <property type="match status" value="1"/>
</dbReference>
<feature type="region of interest" description="Disordered" evidence="5">
    <location>
        <begin position="267"/>
        <end position="290"/>
    </location>
</feature>
<gene>
    <name evidence="7" type="ORF">SUNI508_05429</name>
</gene>
<keyword evidence="4 7" id="KW-0503">Monooxygenase</keyword>
<evidence type="ECO:0000259" key="6">
    <source>
        <dbReference type="Pfam" id="PF00296"/>
    </source>
</evidence>
<evidence type="ECO:0000313" key="7">
    <source>
        <dbReference type="EMBL" id="KAK9421828.1"/>
    </source>
</evidence>
<evidence type="ECO:0000256" key="1">
    <source>
        <dbReference type="ARBA" id="ARBA00022630"/>
    </source>
</evidence>
<keyword evidence="8" id="KW-1185">Reference proteome</keyword>
<name>A0ABR2V5C9_9PEZI</name>
<evidence type="ECO:0000256" key="4">
    <source>
        <dbReference type="ARBA" id="ARBA00023033"/>
    </source>
</evidence>
<keyword evidence="1" id="KW-0285">Flavoprotein</keyword>
<dbReference type="InterPro" id="IPR011251">
    <property type="entry name" value="Luciferase-like_dom"/>
</dbReference>
<evidence type="ECO:0000256" key="5">
    <source>
        <dbReference type="SAM" id="MobiDB-lite"/>
    </source>
</evidence>
<dbReference type="EMBL" id="JARVKF010000157">
    <property type="protein sequence ID" value="KAK9421828.1"/>
    <property type="molecule type" value="Genomic_DNA"/>
</dbReference>
<protein>
    <submittedName>
        <fullName evidence="7">Monooxygenase, DszA family</fullName>
    </submittedName>
</protein>
<reference evidence="7 8" key="1">
    <citation type="journal article" date="2024" name="J. Plant Pathol.">
        <title>Sequence and assembly of the genome of Seiridium unicorne, isolate CBS 538.82, causal agent of cypress canker disease.</title>
        <authorList>
            <person name="Scali E."/>
            <person name="Rocca G.D."/>
            <person name="Danti R."/>
            <person name="Garbelotto M."/>
            <person name="Barberini S."/>
            <person name="Baroncelli R."/>
            <person name="Emiliani G."/>
        </authorList>
    </citation>
    <scope>NUCLEOTIDE SEQUENCE [LARGE SCALE GENOMIC DNA]</scope>
    <source>
        <strain evidence="7 8">BM-138-508</strain>
    </source>
</reference>
<evidence type="ECO:0000313" key="8">
    <source>
        <dbReference type="Proteomes" id="UP001408356"/>
    </source>
</evidence>
<keyword evidence="3" id="KW-0560">Oxidoreductase</keyword>
<comment type="caution">
    <text evidence="7">The sequence shown here is derived from an EMBL/GenBank/DDBJ whole genome shotgun (WGS) entry which is preliminary data.</text>
</comment>
<feature type="compositionally biased region" description="Polar residues" evidence="5">
    <location>
        <begin position="231"/>
        <end position="244"/>
    </location>
</feature>
<evidence type="ECO:0000256" key="3">
    <source>
        <dbReference type="ARBA" id="ARBA00023002"/>
    </source>
</evidence>
<sequence>MPTTKTPKKRIHLAFFETACTGNHMCAGQWKLGYWINIAKLADEGKVSCIFFADSYAGKDVLGDEMRSIFASGAKVAQMDPLVIISATAAGRVAWNIVTSYSESSADAFGEDTVLPHDERYSMANEYMDVVYNDVLVHPSPQRALVLFQAGASKTGMDFAAKHAECIFIGGMLPEQCAKQVRDTRAAAAAMGRDPSALKFFTDNDQPSYVRRHASICLEAGPIQRFDGPKYSTSTRPASQQTKTADCKALPDARADHGLILCEHAEAHGRQRNDNSVEEPGNGSLNDHPRRIMHSEQAQHSDTVKYRQRRQSVQYADLIGQRISSTPRVKAMKGASWNAVQSTMARGFDDAAKRGAGRDNTHGEADACAEPRWYQRDRGHEEQSSANADAESLCQ</sequence>
<dbReference type="Proteomes" id="UP001408356">
    <property type="component" value="Unassembled WGS sequence"/>
</dbReference>
<dbReference type="Pfam" id="PF00296">
    <property type="entry name" value="Bac_luciferase"/>
    <property type="match status" value="1"/>
</dbReference>
<dbReference type="PANTHER" id="PTHR30011:SF16">
    <property type="entry name" value="C2H2 FINGER DOMAIN TRANSCRIPTION FACTOR (EUROFUNG)-RELATED"/>
    <property type="match status" value="1"/>
</dbReference>
<dbReference type="InterPro" id="IPR036661">
    <property type="entry name" value="Luciferase-like_sf"/>
</dbReference>
<dbReference type="GO" id="GO:0004497">
    <property type="term" value="F:monooxygenase activity"/>
    <property type="evidence" value="ECO:0007669"/>
    <property type="project" value="UniProtKB-KW"/>
</dbReference>
<feature type="domain" description="Luciferase-like" evidence="6">
    <location>
        <begin position="89"/>
        <end position="200"/>
    </location>
</feature>
<dbReference type="SUPFAM" id="SSF51679">
    <property type="entry name" value="Bacterial luciferase-like"/>
    <property type="match status" value="1"/>
</dbReference>
<feature type="region of interest" description="Disordered" evidence="5">
    <location>
        <begin position="351"/>
        <end position="395"/>
    </location>
</feature>
<feature type="compositionally biased region" description="Basic and acidic residues" evidence="5">
    <location>
        <begin position="373"/>
        <end position="383"/>
    </location>
</feature>
<evidence type="ECO:0000256" key="2">
    <source>
        <dbReference type="ARBA" id="ARBA00022643"/>
    </source>
</evidence>
<organism evidence="7 8">
    <name type="scientific">Seiridium unicorne</name>
    <dbReference type="NCBI Taxonomy" id="138068"/>
    <lineage>
        <taxon>Eukaryota</taxon>
        <taxon>Fungi</taxon>
        <taxon>Dikarya</taxon>
        <taxon>Ascomycota</taxon>
        <taxon>Pezizomycotina</taxon>
        <taxon>Sordariomycetes</taxon>
        <taxon>Xylariomycetidae</taxon>
        <taxon>Amphisphaeriales</taxon>
        <taxon>Sporocadaceae</taxon>
        <taxon>Seiridium</taxon>
    </lineage>
</organism>
<dbReference type="PANTHER" id="PTHR30011">
    <property type="entry name" value="ALKANESULFONATE MONOOXYGENASE-RELATED"/>
    <property type="match status" value="1"/>
</dbReference>
<feature type="region of interest" description="Disordered" evidence="5">
    <location>
        <begin position="227"/>
        <end position="247"/>
    </location>
</feature>
<feature type="compositionally biased region" description="Basic and acidic residues" evidence="5">
    <location>
        <begin position="351"/>
        <end position="365"/>
    </location>
</feature>
<keyword evidence="2" id="KW-0288">FMN</keyword>
<accession>A0ABR2V5C9</accession>
<proteinExistence type="predicted"/>
<dbReference type="InterPro" id="IPR051260">
    <property type="entry name" value="Diverse_substr_monoxygenases"/>
</dbReference>